<feature type="non-terminal residue" evidence="1">
    <location>
        <position position="1"/>
    </location>
</feature>
<dbReference type="AlphaFoldDB" id="A0A2K3K6L0"/>
<evidence type="ECO:0000313" key="2">
    <source>
        <dbReference type="Proteomes" id="UP000236291"/>
    </source>
</evidence>
<organism evidence="1 2">
    <name type="scientific">Trifolium pratense</name>
    <name type="common">Red clover</name>
    <dbReference type="NCBI Taxonomy" id="57577"/>
    <lineage>
        <taxon>Eukaryota</taxon>
        <taxon>Viridiplantae</taxon>
        <taxon>Streptophyta</taxon>
        <taxon>Embryophyta</taxon>
        <taxon>Tracheophyta</taxon>
        <taxon>Spermatophyta</taxon>
        <taxon>Magnoliopsida</taxon>
        <taxon>eudicotyledons</taxon>
        <taxon>Gunneridae</taxon>
        <taxon>Pentapetalae</taxon>
        <taxon>rosids</taxon>
        <taxon>fabids</taxon>
        <taxon>Fabales</taxon>
        <taxon>Fabaceae</taxon>
        <taxon>Papilionoideae</taxon>
        <taxon>50 kb inversion clade</taxon>
        <taxon>NPAAA clade</taxon>
        <taxon>Hologalegina</taxon>
        <taxon>IRL clade</taxon>
        <taxon>Trifolieae</taxon>
        <taxon>Trifolium</taxon>
    </lineage>
</organism>
<dbReference type="EMBL" id="ASHM01086395">
    <property type="protein sequence ID" value="PNX61912.1"/>
    <property type="molecule type" value="Genomic_DNA"/>
</dbReference>
<reference evidence="1 2" key="1">
    <citation type="journal article" date="2014" name="Am. J. Bot.">
        <title>Genome assembly and annotation for red clover (Trifolium pratense; Fabaceae).</title>
        <authorList>
            <person name="Istvanek J."/>
            <person name="Jaros M."/>
            <person name="Krenek A."/>
            <person name="Repkova J."/>
        </authorList>
    </citation>
    <scope>NUCLEOTIDE SEQUENCE [LARGE SCALE GENOMIC DNA]</scope>
    <source>
        <strain evidence="2">cv. Tatra</strain>
        <tissue evidence="1">Young leaves</tissue>
    </source>
</reference>
<accession>A0A2K3K6L0</accession>
<gene>
    <name evidence="1" type="ORF">L195_g052700</name>
</gene>
<dbReference type="Proteomes" id="UP000236291">
    <property type="component" value="Unassembled WGS sequence"/>
</dbReference>
<reference evidence="1 2" key="2">
    <citation type="journal article" date="2017" name="Front. Plant Sci.">
        <title>Gene Classification and Mining of Molecular Markers Useful in Red Clover (Trifolium pratense) Breeding.</title>
        <authorList>
            <person name="Istvanek J."/>
            <person name="Dluhosova J."/>
            <person name="Dluhos P."/>
            <person name="Patkova L."/>
            <person name="Nedelnik J."/>
            <person name="Repkova J."/>
        </authorList>
    </citation>
    <scope>NUCLEOTIDE SEQUENCE [LARGE SCALE GENOMIC DNA]</scope>
    <source>
        <strain evidence="2">cv. Tatra</strain>
        <tissue evidence="1">Young leaves</tissue>
    </source>
</reference>
<comment type="caution">
    <text evidence="1">The sequence shown here is derived from an EMBL/GenBank/DDBJ whole genome shotgun (WGS) entry which is preliminary data.</text>
</comment>
<name>A0A2K3K6L0_TRIPR</name>
<sequence>RRRLAVLGLSVRTFDESGCVPCICSWFVEKVRLGWVYLVEVELFTRREGSSGGIVRFEIMVFSDNLKLDGKFDDVAGILPGKEIGAIKVRVLRL</sequence>
<evidence type="ECO:0000313" key="1">
    <source>
        <dbReference type="EMBL" id="PNX61912.1"/>
    </source>
</evidence>
<proteinExistence type="predicted"/>
<protein>
    <submittedName>
        <fullName evidence="1">Uncharacterized protein</fullName>
    </submittedName>
</protein>